<protein>
    <submittedName>
        <fullName evidence="7">S1C family serine protease</fullName>
        <ecNumber evidence="7">3.4.21.-</ecNumber>
    </submittedName>
</protein>
<feature type="domain" description="PDZ" evidence="6">
    <location>
        <begin position="355"/>
        <end position="441"/>
    </location>
</feature>
<feature type="region of interest" description="Disordered" evidence="4">
    <location>
        <begin position="1"/>
        <end position="27"/>
    </location>
</feature>
<dbReference type="PANTHER" id="PTHR43343:SF3">
    <property type="entry name" value="PROTEASE DO-LIKE 8, CHLOROPLASTIC"/>
    <property type="match status" value="1"/>
</dbReference>
<accession>A0ABW1SZU8</accession>
<dbReference type="GO" id="GO:0006508">
    <property type="term" value="P:proteolysis"/>
    <property type="evidence" value="ECO:0007669"/>
    <property type="project" value="UniProtKB-KW"/>
</dbReference>
<dbReference type="Gene3D" id="2.30.42.10">
    <property type="match status" value="1"/>
</dbReference>
<dbReference type="InterPro" id="IPR001940">
    <property type="entry name" value="Peptidase_S1C"/>
</dbReference>
<gene>
    <name evidence="7" type="ORF">ACFQGU_06145</name>
</gene>
<organism evidence="7 8">
    <name type="scientific">Longivirga aurantiaca</name>
    <dbReference type="NCBI Taxonomy" id="1837743"/>
    <lineage>
        <taxon>Bacteria</taxon>
        <taxon>Bacillati</taxon>
        <taxon>Actinomycetota</taxon>
        <taxon>Actinomycetes</taxon>
        <taxon>Sporichthyales</taxon>
        <taxon>Sporichthyaceae</taxon>
        <taxon>Longivirga</taxon>
    </lineage>
</organism>
<keyword evidence="5" id="KW-0472">Membrane</keyword>
<dbReference type="EMBL" id="JBHSTI010000008">
    <property type="protein sequence ID" value="MFC6237450.1"/>
    <property type="molecule type" value="Genomic_DNA"/>
</dbReference>
<evidence type="ECO:0000313" key="7">
    <source>
        <dbReference type="EMBL" id="MFC6237450.1"/>
    </source>
</evidence>
<dbReference type="InterPro" id="IPR009003">
    <property type="entry name" value="Peptidase_S1_PA"/>
</dbReference>
<dbReference type="GO" id="GO:0008233">
    <property type="term" value="F:peptidase activity"/>
    <property type="evidence" value="ECO:0007669"/>
    <property type="project" value="UniProtKB-KW"/>
</dbReference>
<dbReference type="Pfam" id="PF13365">
    <property type="entry name" value="Trypsin_2"/>
    <property type="match status" value="1"/>
</dbReference>
<keyword evidence="2 7" id="KW-0645">Protease</keyword>
<reference evidence="8" key="1">
    <citation type="journal article" date="2019" name="Int. J. Syst. Evol. Microbiol.">
        <title>The Global Catalogue of Microorganisms (GCM) 10K type strain sequencing project: providing services to taxonomists for standard genome sequencing and annotation.</title>
        <authorList>
            <consortium name="The Broad Institute Genomics Platform"/>
            <consortium name="The Broad Institute Genome Sequencing Center for Infectious Disease"/>
            <person name="Wu L."/>
            <person name="Ma J."/>
        </authorList>
    </citation>
    <scope>NUCLEOTIDE SEQUENCE [LARGE SCALE GENOMIC DNA]</scope>
    <source>
        <strain evidence="8">CGMCC 4.7317</strain>
    </source>
</reference>
<dbReference type="Pfam" id="PF13180">
    <property type="entry name" value="PDZ_2"/>
    <property type="match status" value="1"/>
</dbReference>
<evidence type="ECO:0000256" key="2">
    <source>
        <dbReference type="ARBA" id="ARBA00022670"/>
    </source>
</evidence>
<evidence type="ECO:0000256" key="4">
    <source>
        <dbReference type="SAM" id="MobiDB-lite"/>
    </source>
</evidence>
<dbReference type="InterPro" id="IPR051201">
    <property type="entry name" value="Chloro_Bact_Ser_Proteases"/>
</dbReference>
<dbReference type="PROSITE" id="PS50106">
    <property type="entry name" value="PDZ"/>
    <property type="match status" value="1"/>
</dbReference>
<dbReference type="Gene3D" id="2.40.10.10">
    <property type="entry name" value="Trypsin-like serine proteases"/>
    <property type="match status" value="2"/>
</dbReference>
<dbReference type="InterPro" id="IPR043504">
    <property type="entry name" value="Peptidase_S1_PA_chymotrypsin"/>
</dbReference>
<dbReference type="EC" id="3.4.21.-" evidence="7"/>
<evidence type="ECO:0000313" key="8">
    <source>
        <dbReference type="Proteomes" id="UP001596138"/>
    </source>
</evidence>
<keyword evidence="5" id="KW-1133">Transmembrane helix</keyword>
<keyword evidence="5" id="KW-0812">Transmembrane</keyword>
<dbReference type="CDD" id="cd06779">
    <property type="entry name" value="cpPDZ_Deg_HtrA-like"/>
    <property type="match status" value="1"/>
</dbReference>
<dbReference type="InterPro" id="IPR001478">
    <property type="entry name" value="PDZ"/>
</dbReference>
<dbReference type="SUPFAM" id="SSF50494">
    <property type="entry name" value="Trypsin-like serine proteases"/>
    <property type="match status" value="1"/>
</dbReference>
<dbReference type="InterPro" id="IPR036034">
    <property type="entry name" value="PDZ_sf"/>
</dbReference>
<dbReference type="PANTHER" id="PTHR43343">
    <property type="entry name" value="PEPTIDASE S12"/>
    <property type="match status" value="1"/>
</dbReference>
<comment type="similarity">
    <text evidence="1">Belongs to the peptidase S1C family.</text>
</comment>
<dbReference type="RefSeq" id="WP_386764757.1">
    <property type="nucleotide sequence ID" value="NZ_JBHSTI010000008.1"/>
</dbReference>
<evidence type="ECO:0000256" key="1">
    <source>
        <dbReference type="ARBA" id="ARBA00010541"/>
    </source>
</evidence>
<dbReference type="Proteomes" id="UP001596138">
    <property type="component" value="Unassembled WGS sequence"/>
</dbReference>
<comment type="caution">
    <text evidence="7">The sequence shown here is derived from an EMBL/GenBank/DDBJ whole genome shotgun (WGS) entry which is preliminary data.</text>
</comment>
<keyword evidence="3 7" id="KW-0378">Hydrolase</keyword>
<name>A0ABW1SZU8_9ACTN</name>
<dbReference type="PRINTS" id="PR00834">
    <property type="entry name" value="PROTEASES2C"/>
</dbReference>
<feature type="transmembrane region" description="Helical" evidence="5">
    <location>
        <begin position="106"/>
        <end position="129"/>
    </location>
</feature>
<sequence length="457" mass="44959">MSDERPQDIPEPDGGSVAVHDGQPDAHDTVVVPVLDADTQDTTVLAAQDTTVFAAPDPAARVDGPPGYAAGTPVPGFEPPLLGAPEAWDAPPAAPVKQRTGGAGRIVAIAVASGLLAGAVGGVGAYTIAENRSGGSLTSSGATIPQTDADLSARPSGSIAAVAAAVLPTVVQIEERNGTGGGTGSGFIIRADGYILTNNHVVEGAADGGTLTVRFQDGTTVPAKIVGRDTSYDLAVIKVDRTGLPVATLGNSDGIVVGDSTIAVGSPLGLEGTVTAGIVSALNRPVTAGGSGENSFINAIQTDAAINPGNSGGPLLDAEGKVIGVNSAIASLSDGSGQAGSIGLGFAIPINQAQRVAEEIISDGSSSHPIIGVQVDSRYTGEGAQVSEVTAGGPAEAAGVTSGDIIVDVNGRAVSDSTELIVAIRTYAPGETITLGIKDGDSVRTVEVTLGSDSSTG</sequence>
<dbReference type="SUPFAM" id="SSF50156">
    <property type="entry name" value="PDZ domain-like"/>
    <property type="match status" value="1"/>
</dbReference>
<evidence type="ECO:0000256" key="5">
    <source>
        <dbReference type="SAM" id="Phobius"/>
    </source>
</evidence>
<proteinExistence type="inferred from homology"/>
<keyword evidence="8" id="KW-1185">Reference proteome</keyword>
<evidence type="ECO:0000256" key="3">
    <source>
        <dbReference type="ARBA" id="ARBA00022801"/>
    </source>
</evidence>
<evidence type="ECO:0000259" key="6">
    <source>
        <dbReference type="PROSITE" id="PS50106"/>
    </source>
</evidence>
<dbReference type="SMART" id="SM00228">
    <property type="entry name" value="PDZ"/>
    <property type="match status" value="1"/>
</dbReference>